<sequence>MIEIALPDVDPHRCADLFGNRGKARVRSWGAIAVCGDRRIEALPVEFEYVFKAGA</sequence>
<name>A0ABW0JFR4_9BURK</name>
<reference evidence="2" key="1">
    <citation type="journal article" date="2019" name="Int. J. Syst. Evol. Microbiol.">
        <title>The Global Catalogue of Microorganisms (GCM) 10K type strain sequencing project: providing services to taxonomists for standard genome sequencing and annotation.</title>
        <authorList>
            <consortium name="The Broad Institute Genomics Platform"/>
            <consortium name="The Broad Institute Genome Sequencing Center for Infectious Disease"/>
            <person name="Wu L."/>
            <person name="Ma J."/>
        </authorList>
    </citation>
    <scope>NUCLEOTIDE SEQUENCE [LARGE SCALE GENOMIC DNA]</scope>
    <source>
        <strain evidence="2">CCUG 56042</strain>
    </source>
</reference>
<comment type="caution">
    <text evidence="1">The sequence shown here is derived from an EMBL/GenBank/DDBJ whole genome shotgun (WGS) entry which is preliminary data.</text>
</comment>
<protein>
    <submittedName>
        <fullName evidence="1">Uncharacterized protein</fullName>
    </submittedName>
</protein>
<evidence type="ECO:0000313" key="1">
    <source>
        <dbReference type="EMBL" id="MFC5431785.1"/>
    </source>
</evidence>
<proteinExistence type="predicted"/>
<dbReference type="RefSeq" id="WP_377715283.1">
    <property type="nucleotide sequence ID" value="NZ_JBHSMP010000038.1"/>
</dbReference>
<dbReference type="EMBL" id="JBHSMP010000038">
    <property type="protein sequence ID" value="MFC5431785.1"/>
    <property type="molecule type" value="Genomic_DNA"/>
</dbReference>
<accession>A0ABW0JFR4</accession>
<keyword evidence="2" id="KW-1185">Reference proteome</keyword>
<dbReference type="Proteomes" id="UP001596103">
    <property type="component" value="Unassembled WGS sequence"/>
</dbReference>
<organism evidence="1 2">
    <name type="scientific">Paraburkholderia denitrificans</name>
    <dbReference type="NCBI Taxonomy" id="694025"/>
    <lineage>
        <taxon>Bacteria</taxon>
        <taxon>Pseudomonadati</taxon>
        <taxon>Pseudomonadota</taxon>
        <taxon>Betaproteobacteria</taxon>
        <taxon>Burkholderiales</taxon>
        <taxon>Burkholderiaceae</taxon>
        <taxon>Paraburkholderia</taxon>
    </lineage>
</organism>
<gene>
    <name evidence="1" type="ORF">ACFPTO_23760</name>
</gene>
<evidence type="ECO:0000313" key="2">
    <source>
        <dbReference type="Proteomes" id="UP001596103"/>
    </source>
</evidence>